<gene>
    <name evidence="3" type="ORF">O3G_MSEX005012</name>
</gene>
<dbReference type="InterPro" id="IPR039353">
    <property type="entry name" value="TF_Adf1"/>
</dbReference>
<feature type="domain" description="MADF" evidence="2">
    <location>
        <begin position="8"/>
        <end position="108"/>
    </location>
</feature>
<evidence type="ECO:0000259" key="2">
    <source>
        <dbReference type="PROSITE" id="PS51029"/>
    </source>
</evidence>
<sequence>MDFIDIELLISLIESRPALWDITDECYKNKQSHFAAWMKICTALNDDFQALPDKEKNDFRKEVVKKWNNARDNWMKCHKRLINNASESKSYRKYKYYNQMSFLKKVVRIPRQSVESNSSTENEVDNPINEDNPQSDEDAPIKVVKKKDRKRKRQETNEQEEMVSLLNSIESDDKSRIMCFFKSIAPTVDRFNDDDIVEFQYEVIKVMRNISRRNQGSHYVYLSNS</sequence>
<evidence type="ECO:0000313" key="4">
    <source>
        <dbReference type="Proteomes" id="UP000791440"/>
    </source>
</evidence>
<dbReference type="GO" id="GO:0005667">
    <property type="term" value="C:transcription regulator complex"/>
    <property type="evidence" value="ECO:0007669"/>
    <property type="project" value="TreeGrafter"/>
</dbReference>
<name>A0A921YX84_MANSE</name>
<dbReference type="PROSITE" id="PS51029">
    <property type="entry name" value="MADF"/>
    <property type="match status" value="1"/>
</dbReference>
<organism evidence="3 4">
    <name type="scientific">Manduca sexta</name>
    <name type="common">Tobacco hawkmoth</name>
    <name type="synonym">Tobacco hornworm</name>
    <dbReference type="NCBI Taxonomy" id="7130"/>
    <lineage>
        <taxon>Eukaryota</taxon>
        <taxon>Metazoa</taxon>
        <taxon>Ecdysozoa</taxon>
        <taxon>Arthropoda</taxon>
        <taxon>Hexapoda</taxon>
        <taxon>Insecta</taxon>
        <taxon>Pterygota</taxon>
        <taxon>Neoptera</taxon>
        <taxon>Endopterygota</taxon>
        <taxon>Lepidoptera</taxon>
        <taxon>Glossata</taxon>
        <taxon>Ditrysia</taxon>
        <taxon>Bombycoidea</taxon>
        <taxon>Sphingidae</taxon>
        <taxon>Sphinginae</taxon>
        <taxon>Sphingini</taxon>
        <taxon>Manduca</taxon>
    </lineage>
</organism>
<dbReference type="AlphaFoldDB" id="A0A921YX84"/>
<dbReference type="PANTHER" id="PTHR12243">
    <property type="entry name" value="MADF DOMAIN TRANSCRIPTION FACTOR"/>
    <property type="match status" value="1"/>
</dbReference>
<dbReference type="SMART" id="SM00595">
    <property type="entry name" value="MADF"/>
    <property type="match status" value="1"/>
</dbReference>
<dbReference type="GO" id="GO:0005634">
    <property type="term" value="C:nucleus"/>
    <property type="evidence" value="ECO:0007669"/>
    <property type="project" value="TreeGrafter"/>
</dbReference>
<dbReference type="InterPro" id="IPR006578">
    <property type="entry name" value="MADF-dom"/>
</dbReference>
<dbReference type="Pfam" id="PF10545">
    <property type="entry name" value="MADF_DNA_bdg"/>
    <property type="match status" value="1"/>
</dbReference>
<comment type="caution">
    <text evidence="3">The sequence shown here is derived from an EMBL/GenBank/DDBJ whole genome shotgun (WGS) entry which is preliminary data.</text>
</comment>
<keyword evidence="4" id="KW-1185">Reference proteome</keyword>
<reference evidence="3" key="2">
    <citation type="submission" date="2020-12" db="EMBL/GenBank/DDBJ databases">
        <authorList>
            <person name="Kanost M."/>
        </authorList>
    </citation>
    <scope>NUCLEOTIDE SEQUENCE</scope>
</reference>
<evidence type="ECO:0000256" key="1">
    <source>
        <dbReference type="SAM" id="MobiDB-lite"/>
    </source>
</evidence>
<dbReference type="GO" id="GO:0006357">
    <property type="term" value="P:regulation of transcription by RNA polymerase II"/>
    <property type="evidence" value="ECO:0007669"/>
    <property type="project" value="TreeGrafter"/>
</dbReference>
<reference evidence="3" key="1">
    <citation type="journal article" date="2016" name="Insect Biochem. Mol. Biol.">
        <title>Multifaceted biological insights from a draft genome sequence of the tobacco hornworm moth, Manduca sexta.</title>
        <authorList>
            <person name="Kanost M.R."/>
            <person name="Arrese E.L."/>
            <person name="Cao X."/>
            <person name="Chen Y.R."/>
            <person name="Chellapilla S."/>
            <person name="Goldsmith M.R."/>
            <person name="Grosse-Wilde E."/>
            <person name="Heckel D.G."/>
            <person name="Herndon N."/>
            <person name="Jiang H."/>
            <person name="Papanicolaou A."/>
            <person name="Qu J."/>
            <person name="Soulages J.L."/>
            <person name="Vogel H."/>
            <person name="Walters J."/>
            <person name="Waterhouse R.M."/>
            <person name="Ahn S.J."/>
            <person name="Almeida F.C."/>
            <person name="An C."/>
            <person name="Aqrawi P."/>
            <person name="Bretschneider A."/>
            <person name="Bryant W.B."/>
            <person name="Bucks S."/>
            <person name="Chao H."/>
            <person name="Chevignon G."/>
            <person name="Christen J.M."/>
            <person name="Clarke D.F."/>
            <person name="Dittmer N.T."/>
            <person name="Ferguson L.C.F."/>
            <person name="Garavelou S."/>
            <person name="Gordon K.H.J."/>
            <person name="Gunaratna R.T."/>
            <person name="Han Y."/>
            <person name="Hauser F."/>
            <person name="He Y."/>
            <person name="Heidel-Fischer H."/>
            <person name="Hirsh A."/>
            <person name="Hu Y."/>
            <person name="Jiang H."/>
            <person name="Kalra D."/>
            <person name="Klinner C."/>
            <person name="Konig C."/>
            <person name="Kovar C."/>
            <person name="Kroll A.R."/>
            <person name="Kuwar S.S."/>
            <person name="Lee S.L."/>
            <person name="Lehman R."/>
            <person name="Li K."/>
            <person name="Li Z."/>
            <person name="Liang H."/>
            <person name="Lovelace S."/>
            <person name="Lu Z."/>
            <person name="Mansfield J.H."/>
            <person name="McCulloch K.J."/>
            <person name="Mathew T."/>
            <person name="Morton B."/>
            <person name="Muzny D.M."/>
            <person name="Neunemann D."/>
            <person name="Ongeri F."/>
            <person name="Pauchet Y."/>
            <person name="Pu L.L."/>
            <person name="Pyrousis I."/>
            <person name="Rao X.J."/>
            <person name="Redding A."/>
            <person name="Roesel C."/>
            <person name="Sanchez-Gracia A."/>
            <person name="Schaack S."/>
            <person name="Shukla A."/>
            <person name="Tetreau G."/>
            <person name="Wang Y."/>
            <person name="Xiong G.H."/>
            <person name="Traut W."/>
            <person name="Walsh T.K."/>
            <person name="Worley K.C."/>
            <person name="Wu D."/>
            <person name="Wu W."/>
            <person name="Wu Y.Q."/>
            <person name="Zhang X."/>
            <person name="Zou Z."/>
            <person name="Zucker H."/>
            <person name="Briscoe A.D."/>
            <person name="Burmester T."/>
            <person name="Clem R.J."/>
            <person name="Feyereisen R."/>
            <person name="Grimmelikhuijzen C.J.P."/>
            <person name="Hamodrakas S.J."/>
            <person name="Hansson B.S."/>
            <person name="Huguet E."/>
            <person name="Jermiin L.S."/>
            <person name="Lan Q."/>
            <person name="Lehman H.K."/>
            <person name="Lorenzen M."/>
            <person name="Merzendorfer H."/>
            <person name="Michalopoulos I."/>
            <person name="Morton D.B."/>
            <person name="Muthukrishnan S."/>
            <person name="Oakeshott J.G."/>
            <person name="Palmer W."/>
            <person name="Park Y."/>
            <person name="Passarelli A.L."/>
            <person name="Rozas J."/>
            <person name="Schwartz L.M."/>
            <person name="Smith W."/>
            <person name="Southgate A."/>
            <person name="Vilcinskas A."/>
            <person name="Vogt R."/>
            <person name="Wang P."/>
            <person name="Werren J."/>
            <person name="Yu X.Q."/>
            <person name="Zhou J.J."/>
            <person name="Brown S.J."/>
            <person name="Scherer S.E."/>
            <person name="Richards S."/>
            <person name="Blissard G.W."/>
        </authorList>
    </citation>
    <scope>NUCLEOTIDE SEQUENCE</scope>
</reference>
<dbReference type="Proteomes" id="UP000791440">
    <property type="component" value="Unassembled WGS sequence"/>
</dbReference>
<accession>A0A921YX84</accession>
<evidence type="ECO:0000313" key="3">
    <source>
        <dbReference type="EMBL" id="KAG6447523.1"/>
    </source>
</evidence>
<feature type="compositionally biased region" description="Basic residues" evidence="1">
    <location>
        <begin position="143"/>
        <end position="153"/>
    </location>
</feature>
<protein>
    <recommendedName>
        <fullName evidence="2">MADF domain-containing protein</fullName>
    </recommendedName>
</protein>
<proteinExistence type="predicted"/>
<dbReference type="EMBL" id="JH668345">
    <property type="protein sequence ID" value="KAG6447523.1"/>
    <property type="molecule type" value="Genomic_DNA"/>
</dbReference>
<dbReference type="PANTHER" id="PTHR12243:SF69">
    <property type="entry name" value="SI:CH73-59F11.3"/>
    <property type="match status" value="1"/>
</dbReference>
<dbReference type="OrthoDB" id="6159213at2759"/>
<feature type="region of interest" description="Disordered" evidence="1">
    <location>
        <begin position="113"/>
        <end position="160"/>
    </location>
</feature>